<organism evidence="1 2">
    <name type="scientific">Salicibibacter cibarius</name>
    <dbReference type="NCBI Taxonomy" id="2743000"/>
    <lineage>
        <taxon>Bacteria</taxon>
        <taxon>Bacillati</taxon>
        <taxon>Bacillota</taxon>
        <taxon>Bacilli</taxon>
        <taxon>Bacillales</taxon>
        <taxon>Bacillaceae</taxon>
        <taxon>Salicibibacter</taxon>
    </lineage>
</organism>
<accession>A0A7T6YZJ5</accession>
<evidence type="ECO:0000313" key="1">
    <source>
        <dbReference type="EMBL" id="QQK74221.1"/>
    </source>
</evidence>
<keyword evidence="2" id="KW-1185">Reference proteome</keyword>
<dbReference type="EMBL" id="CP054705">
    <property type="protein sequence ID" value="QQK74221.1"/>
    <property type="molecule type" value="Genomic_DNA"/>
</dbReference>
<evidence type="ECO:0000313" key="2">
    <source>
        <dbReference type="Proteomes" id="UP000595823"/>
    </source>
</evidence>
<name>A0A7T6YZJ5_9BACI</name>
<dbReference type="AlphaFoldDB" id="A0A7T6YZJ5"/>
<proteinExistence type="predicted"/>
<sequence>MSEYKEISDQLEAAKNQRDFTAVVALSNKLKQLTPARPADMPTDDLEAAKQQAAEVGDFAEVVRLSNALIDRKEAQGDEI</sequence>
<protein>
    <submittedName>
        <fullName evidence="1">Uncharacterized protein</fullName>
    </submittedName>
</protein>
<dbReference type="KEGG" id="scia:HUG15_00360"/>
<reference evidence="1 2" key="1">
    <citation type="submission" date="2020-06" db="EMBL/GenBank/DDBJ databases">
        <title>Genomic analysis of Salicibibacter sp. NKC5-3.</title>
        <authorList>
            <person name="Oh Y.J."/>
        </authorList>
    </citation>
    <scope>NUCLEOTIDE SEQUENCE [LARGE SCALE GENOMIC DNA]</scope>
    <source>
        <strain evidence="1 2">NKC5-3</strain>
    </source>
</reference>
<dbReference type="Proteomes" id="UP000595823">
    <property type="component" value="Chromosome"/>
</dbReference>
<dbReference type="RefSeq" id="WP_200126229.1">
    <property type="nucleotide sequence ID" value="NZ_CP054705.1"/>
</dbReference>
<gene>
    <name evidence="1" type="ORF">HUG15_00360</name>
</gene>